<comment type="caution">
    <text evidence="2">The sequence shown here is derived from an EMBL/GenBank/DDBJ whole genome shotgun (WGS) entry which is preliminary data.</text>
</comment>
<dbReference type="GO" id="GO:0016020">
    <property type="term" value="C:membrane"/>
    <property type="evidence" value="ECO:0007669"/>
    <property type="project" value="InterPro"/>
</dbReference>
<evidence type="ECO:0008006" key="4">
    <source>
        <dbReference type="Google" id="ProtNLM"/>
    </source>
</evidence>
<dbReference type="GO" id="GO:0008444">
    <property type="term" value="F:CDP-diacylglycerol-glycerol-3-phosphate 3-phosphatidyltransferase activity"/>
    <property type="evidence" value="ECO:0007669"/>
    <property type="project" value="InterPro"/>
</dbReference>
<organism evidence="2 3">
    <name type="scientific">Candidatus Lloydbacteria bacterium CG22_combo_CG10-13_8_21_14_all_47_15</name>
    <dbReference type="NCBI Taxonomy" id="1974635"/>
    <lineage>
        <taxon>Bacteria</taxon>
        <taxon>Candidatus Lloydiibacteriota</taxon>
    </lineage>
</organism>
<evidence type="ECO:0000313" key="2">
    <source>
        <dbReference type="EMBL" id="PIP73953.1"/>
    </source>
</evidence>
<evidence type="ECO:0000313" key="3">
    <source>
        <dbReference type="Proteomes" id="UP000230638"/>
    </source>
</evidence>
<dbReference type="AlphaFoldDB" id="A0A2H0CVK3"/>
<protein>
    <recommendedName>
        <fullName evidence="4">CDP-diacylglycerol--glycerol-3-phosphate 3-phosphatidyltransferase</fullName>
    </recommendedName>
</protein>
<keyword evidence="1" id="KW-0472">Membrane</keyword>
<name>A0A2H0CVK3_9BACT</name>
<dbReference type="PIRSF" id="PIRSF000847">
    <property type="entry name" value="Phos_ph_gly_syn"/>
    <property type="match status" value="1"/>
</dbReference>
<evidence type="ECO:0000256" key="1">
    <source>
        <dbReference type="SAM" id="Phobius"/>
    </source>
</evidence>
<keyword evidence="1" id="KW-1133">Transmembrane helix</keyword>
<dbReference type="Proteomes" id="UP000230638">
    <property type="component" value="Unassembled WGS sequence"/>
</dbReference>
<dbReference type="InterPro" id="IPR043130">
    <property type="entry name" value="CDP-OH_PTrfase_TM_dom"/>
</dbReference>
<feature type="transmembrane region" description="Helical" evidence="1">
    <location>
        <begin position="157"/>
        <end position="178"/>
    </location>
</feature>
<gene>
    <name evidence="2" type="ORF">COW88_00035</name>
</gene>
<feature type="transmembrane region" description="Helical" evidence="1">
    <location>
        <begin position="128"/>
        <end position="145"/>
    </location>
</feature>
<sequence length="184" mass="20637">MYISANQLTWFRMICAVLLVPLWLFGDSATRYTIIALWAVCWACDWLDGAVADATSTRSDFGKWFDPLADKVQFYIPAALFVYSFTWVPFILAFLLDTYSTMKRGFGGGGIAGGTAKDVVGANWYGKWKTGCQVIFFFMSALAFADDGQQGYFEMYAYNIGQAALWTAIGLSFVSLFFRTQYEA</sequence>
<proteinExistence type="predicted"/>
<accession>A0A2H0CVK3</accession>
<keyword evidence="1" id="KW-0812">Transmembrane</keyword>
<dbReference type="Gene3D" id="1.20.120.1760">
    <property type="match status" value="1"/>
</dbReference>
<dbReference type="InterPro" id="IPR000462">
    <property type="entry name" value="CDP-OH_P_trans"/>
</dbReference>
<feature type="transmembrane region" description="Helical" evidence="1">
    <location>
        <begin position="74"/>
        <end position="96"/>
    </location>
</feature>
<dbReference type="Pfam" id="PF01066">
    <property type="entry name" value="CDP-OH_P_transf"/>
    <property type="match status" value="1"/>
</dbReference>
<dbReference type="GO" id="GO:0008654">
    <property type="term" value="P:phospholipid biosynthetic process"/>
    <property type="evidence" value="ECO:0007669"/>
    <property type="project" value="InterPro"/>
</dbReference>
<dbReference type="EMBL" id="PCTL01000001">
    <property type="protein sequence ID" value="PIP73953.1"/>
    <property type="molecule type" value="Genomic_DNA"/>
</dbReference>
<reference evidence="2 3" key="1">
    <citation type="submission" date="2017-09" db="EMBL/GenBank/DDBJ databases">
        <title>Depth-based differentiation of microbial function through sediment-hosted aquifers and enrichment of novel symbionts in the deep terrestrial subsurface.</title>
        <authorList>
            <person name="Probst A.J."/>
            <person name="Ladd B."/>
            <person name="Jarett J.K."/>
            <person name="Geller-Mcgrath D.E."/>
            <person name="Sieber C.M."/>
            <person name="Emerson J.B."/>
            <person name="Anantharaman K."/>
            <person name="Thomas B.C."/>
            <person name="Malmstrom R."/>
            <person name="Stieglmeier M."/>
            <person name="Klingl A."/>
            <person name="Woyke T."/>
            <person name="Ryan C.M."/>
            <person name="Banfield J.F."/>
        </authorList>
    </citation>
    <scope>NUCLEOTIDE SEQUENCE [LARGE SCALE GENOMIC DNA]</scope>
    <source>
        <strain evidence="2">CG22_combo_CG10-13_8_21_14_all_47_15</strain>
    </source>
</reference>
<dbReference type="InterPro" id="IPR004570">
    <property type="entry name" value="Phosphatidylglycerol_P_synth"/>
</dbReference>